<proteinExistence type="predicted"/>
<dbReference type="PROSITE" id="PS50011">
    <property type="entry name" value="PROTEIN_KINASE_DOM"/>
    <property type="match status" value="1"/>
</dbReference>
<gene>
    <name evidence="7" type="ORF">BD310DRAFT_794437</name>
</gene>
<dbReference type="Proteomes" id="UP000292082">
    <property type="component" value="Unassembled WGS sequence"/>
</dbReference>
<evidence type="ECO:0000256" key="4">
    <source>
        <dbReference type="ARBA" id="ARBA00022777"/>
    </source>
</evidence>
<keyword evidence="4 7" id="KW-0418">Kinase</keyword>
<dbReference type="STRING" id="114155.A0A4Q9PA32"/>
<feature type="non-terminal residue" evidence="7">
    <location>
        <position position="93"/>
    </location>
</feature>
<accession>A0A4Q9PA32</accession>
<keyword evidence="3" id="KW-0547">Nucleotide-binding</keyword>
<dbReference type="EMBL" id="ML145309">
    <property type="protein sequence ID" value="TBU51539.1"/>
    <property type="molecule type" value="Genomic_DNA"/>
</dbReference>
<keyword evidence="5" id="KW-0067">ATP-binding</keyword>
<evidence type="ECO:0000256" key="3">
    <source>
        <dbReference type="ARBA" id="ARBA00022741"/>
    </source>
</evidence>
<dbReference type="SUPFAM" id="SSF56112">
    <property type="entry name" value="Protein kinase-like (PK-like)"/>
    <property type="match status" value="1"/>
</dbReference>
<protein>
    <submittedName>
        <fullName evidence="7">Kinase-like domain-containing protein</fullName>
    </submittedName>
</protein>
<feature type="domain" description="Protein kinase" evidence="6">
    <location>
        <begin position="1"/>
        <end position="93"/>
    </location>
</feature>
<evidence type="ECO:0000256" key="2">
    <source>
        <dbReference type="ARBA" id="ARBA00022679"/>
    </source>
</evidence>
<reference evidence="7 8" key="1">
    <citation type="submission" date="2019-01" db="EMBL/GenBank/DDBJ databases">
        <title>Draft genome sequences of three monokaryotic isolates of the white-rot basidiomycete fungus Dichomitus squalens.</title>
        <authorList>
            <consortium name="DOE Joint Genome Institute"/>
            <person name="Lopez S.C."/>
            <person name="Andreopoulos B."/>
            <person name="Pangilinan J."/>
            <person name="Lipzen A."/>
            <person name="Riley R."/>
            <person name="Ahrendt S."/>
            <person name="Ng V."/>
            <person name="Barry K."/>
            <person name="Daum C."/>
            <person name="Grigoriev I.V."/>
            <person name="Hilden K.S."/>
            <person name="Makela M.R."/>
            <person name="de Vries R.P."/>
        </authorList>
    </citation>
    <scope>NUCLEOTIDE SEQUENCE [LARGE SCALE GENOMIC DNA]</scope>
    <source>
        <strain evidence="7 8">CBS 464.89</strain>
    </source>
</reference>
<evidence type="ECO:0000259" key="6">
    <source>
        <dbReference type="PROSITE" id="PS50011"/>
    </source>
</evidence>
<dbReference type="Pfam" id="PF00069">
    <property type="entry name" value="Pkinase"/>
    <property type="match status" value="1"/>
</dbReference>
<dbReference type="GO" id="GO:0004674">
    <property type="term" value="F:protein serine/threonine kinase activity"/>
    <property type="evidence" value="ECO:0007669"/>
    <property type="project" value="UniProtKB-KW"/>
</dbReference>
<evidence type="ECO:0000313" key="7">
    <source>
        <dbReference type="EMBL" id="TBU51539.1"/>
    </source>
</evidence>
<dbReference type="InterPro" id="IPR011009">
    <property type="entry name" value="Kinase-like_dom_sf"/>
</dbReference>
<feature type="non-terminal residue" evidence="7">
    <location>
        <position position="1"/>
    </location>
</feature>
<sequence>EQMILQAVQHPFIISLWGAFQDTANQNMVMYFLPSGRLFTLLPRYNVSLSCAHSIPEVTLALNYLHSKNIIYRELKREDVLLNFDGHTNIADF</sequence>
<dbReference type="GO" id="GO:0005524">
    <property type="term" value="F:ATP binding"/>
    <property type="evidence" value="ECO:0007669"/>
    <property type="project" value="UniProtKB-KW"/>
</dbReference>
<keyword evidence="2" id="KW-0808">Transferase</keyword>
<dbReference type="AlphaFoldDB" id="A0A4Q9PA32"/>
<evidence type="ECO:0000256" key="5">
    <source>
        <dbReference type="ARBA" id="ARBA00022840"/>
    </source>
</evidence>
<dbReference type="PANTHER" id="PTHR24351">
    <property type="entry name" value="RIBOSOMAL PROTEIN S6 KINASE"/>
    <property type="match status" value="1"/>
</dbReference>
<dbReference type="Gene3D" id="3.30.200.20">
    <property type="entry name" value="Phosphorylase Kinase, domain 1"/>
    <property type="match status" value="1"/>
</dbReference>
<name>A0A4Q9PA32_9APHY</name>
<dbReference type="InterPro" id="IPR000719">
    <property type="entry name" value="Prot_kinase_dom"/>
</dbReference>
<organism evidence="7 8">
    <name type="scientific">Dichomitus squalens</name>
    <dbReference type="NCBI Taxonomy" id="114155"/>
    <lineage>
        <taxon>Eukaryota</taxon>
        <taxon>Fungi</taxon>
        <taxon>Dikarya</taxon>
        <taxon>Basidiomycota</taxon>
        <taxon>Agaricomycotina</taxon>
        <taxon>Agaricomycetes</taxon>
        <taxon>Polyporales</taxon>
        <taxon>Polyporaceae</taxon>
        <taxon>Dichomitus</taxon>
    </lineage>
</organism>
<evidence type="ECO:0000256" key="1">
    <source>
        <dbReference type="ARBA" id="ARBA00022527"/>
    </source>
</evidence>
<dbReference type="Gene3D" id="1.10.510.10">
    <property type="entry name" value="Transferase(Phosphotransferase) domain 1"/>
    <property type="match status" value="1"/>
</dbReference>
<evidence type="ECO:0000313" key="8">
    <source>
        <dbReference type="Proteomes" id="UP000292082"/>
    </source>
</evidence>
<keyword evidence="1" id="KW-0723">Serine/threonine-protein kinase</keyword>
<keyword evidence="8" id="KW-1185">Reference proteome</keyword>